<dbReference type="GO" id="GO:0042151">
    <property type="term" value="C:nematocyst"/>
    <property type="evidence" value="ECO:0007669"/>
    <property type="project" value="UniProtKB-SubCell"/>
</dbReference>
<gene>
    <name evidence="6" type="ORF">BaRGS_00021778</name>
</gene>
<keyword evidence="5" id="KW-0166">Nematocyst</keyword>
<reference evidence="6 7" key="1">
    <citation type="journal article" date="2023" name="Sci. Data">
        <title>Genome assembly of the Korean intertidal mud-creeper Batillaria attramentaria.</title>
        <authorList>
            <person name="Patra A.K."/>
            <person name="Ho P.T."/>
            <person name="Jun S."/>
            <person name="Lee S.J."/>
            <person name="Kim Y."/>
            <person name="Won Y.J."/>
        </authorList>
    </citation>
    <scope>NUCLEOTIDE SEQUENCE [LARGE SCALE GENOMIC DNA]</scope>
    <source>
        <strain evidence="6">Wonlab-2016</strain>
    </source>
</reference>
<evidence type="ECO:0000256" key="1">
    <source>
        <dbReference type="ARBA" id="ARBA00004175"/>
    </source>
</evidence>
<dbReference type="Gene3D" id="2.60.270.20">
    <property type="entry name" value="Cytolysin/lectin"/>
    <property type="match status" value="1"/>
</dbReference>
<dbReference type="AlphaFoldDB" id="A0ABD0KIR9"/>
<name>A0ABD0KIR9_9CAEN</name>
<proteinExistence type="predicted"/>
<organism evidence="6 7">
    <name type="scientific">Batillaria attramentaria</name>
    <dbReference type="NCBI Taxonomy" id="370345"/>
    <lineage>
        <taxon>Eukaryota</taxon>
        <taxon>Metazoa</taxon>
        <taxon>Spiralia</taxon>
        <taxon>Lophotrochozoa</taxon>
        <taxon>Mollusca</taxon>
        <taxon>Gastropoda</taxon>
        <taxon>Caenogastropoda</taxon>
        <taxon>Sorbeoconcha</taxon>
        <taxon>Cerithioidea</taxon>
        <taxon>Batillariidae</taxon>
        <taxon>Batillaria</taxon>
    </lineage>
</organism>
<comment type="caution">
    <text evidence="6">The sequence shown here is derived from an EMBL/GenBank/DDBJ whole genome shotgun (WGS) entry which is preliminary data.</text>
</comment>
<evidence type="ECO:0000256" key="5">
    <source>
        <dbReference type="ARBA" id="ARBA00023331"/>
    </source>
</evidence>
<dbReference type="InterPro" id="IPR015926">
    <property type="entry name" value="Cytolysin/lectin"/>
</dbReference>
<keyword evidence="7" id="KW-1185">Reference proteome</keyword>
<protein>
    <submittedName>
        <fullName evidence="6">Uncharacterized protein</fullName>
    </submittedName>
</protein>
<evidence type="ECO:0000256" key="2">
    <source>
        <dbReference type="ARBA" id="ARBA00004532"/>
    </source>
</evidence>
<evidence type="ECO:0000256" key="3">
    <source>
        <dbReference type="ARBA" id="ARBA00022537"/>
    </source>
</evidence>
<keyword evidence="4" id="KW-0472">Membrane</keyword>
<dbReference type="EMBL" id="JACVVK020000171">
    <property type="protein sequence ID" value="KAK7486962.1"/>
    <property type="molecule type" value="Genomic_DNA"/>
</dbReference>
<keyword evidence="3" id="KW-1052">Target cell membrane</keyword>
<dbReference type="SUPFAM" id="SSF63724">
    <property type="entry name" value="Cytolysin/lectin"/>
    <property type="match status" value="1"/>
</dbReference>
<evidence type="ECO:0000256" key="4">
    <source>
        <dbReference type="ARBA" id="ARBA00023298"/>
    </source>
</evidence>
<evidence type="ECO:0000313" key="7">
    <source>
        <dbReference type="Proteomes" id="UP001519460"/>
    </source>
</evidence>
<accession>A0ABD0KIR9</accession>
<dbReference type="GO" id="GO:0044218">
    <property type="term" value="C:other organism cell membrane"/>
    <property type="evidence" value="ECO:0007669"/>
    <property type="project" value="UniProtKB-KW"/>
</dbReference>
<dbReference type="Proteomes" id="UP001519460">
    <property type="component" value="Unassembled WGS sequence"/>
</dbReference>
<evidence type="ECO:0000313" key="6">
    <source>
        <dbReference type="EMBL" id="KAK7486962.1"/>
    </source>
</evidence>
<keyword evidence="4" id="KW-1053">Target membrane</keyword>
<sequence>MAFIEAAQVASMVIAGTSVLNTVHTFSSGDYSHACRIQVENWTRFPLTEAKTRIKSGNLCTPLLAVLPAKKEAMVAHGSSGDGTMGTVSLKVEGLDRRVYIMWTNTDKGSKWLAVGLSEKGKLDHPEGSRIYDHMFTGALNDQKSSGYWILFDRKEYGINVDPIVFRDDKVILEATMGTSRKTDVELIVVPVDKKDLAGPIRKELEKKSCCE</sequence>
<comment type="subcellular location">
    <subcellularLocation>
        <location evidence="2">Nematocyst</location>
    </subcellularLocation>
    <subcellularLocation>
        <location evidence="1">Target cell membrane</location>
    </subcellularLocation>
</comment>